<organism evidence="3 4">
    <name type="scientific">Parapedobacter indicus</name>
    <dbReference type="NCBI Taxonomy" id="1477437"/>
    <lineage>
        <taxon>Bacteria</taxon>
        <taxon>Pseudomonadati</taxon>
        <taxon>Bacteroidota</taxon>
        <taxon>Sphingobacteriia</taxon>
        <taxon>Sphingobacteriales</taxon>
        <taxon>Sphingobacteriaceae</taxon>
        <taxon>Parapedobacter</taxon>
    </lineage>
</organism>
<dbReference type="InterPro" id="IPR023917">
    <property type="entry name" value="Bifunctiontional_GlmU_bac-type"/>
</dbReference>
<proteinExistence type="predicted"/>
<dbReference type="Pfam" id="PF13562">
    <property type="entry name" value="NTP_transf_4"/>
    <property type="match status" value="1"/>
</dbReference>
<evidence type="ECO:0000313" key="3">
    <source>
        <dbReference type="EMBL" id="SFI57336.1"/>
    </source>
</evidence>
<evidence type="ECO:0000313" key="4">
    <source>
        <dbReference type="Proteomes" id="UP000198670"/>
    </source>
</evidence>
<reference evidence="3 4" key="1">
    <citation type="submission" date="2016-10" db="EMBL/GenBank/DDBJ databases">
        <authorList>
            <person name="de Groot N.N."/>
        </authorList>
    </citation>
    <scope>NUCLEOTIDE SEQUENCE [LARGE SCALE GENOMIC DNA]</scope>
    <source>
        <strain evidence="3 4">RK1</strain>
    </source>
</reference>
<dbReference type="SUPFAM" id="SSF51161">
    <property type="entry name" value="Trimeric LpxA-like enzymes"/>
    <property type="match status" value="1"/>
</dbReference>
<dbReference type="GO" id="GO:0016746">
    <property type="term" value="F:acyltransferase activity"/>
    <property type="evidence" value="ECO:0007669"/>
    <property type="project" value="UniProtKB-KW"/>
</dbReference>
<dbReference type="NCBIfam" id="TIGR03991">
    <property type="entry name" value="alt_bact_glmU"/>
    <property type="match status" value="1"/>
</dbReference>
<dbReference type="PANTHER" id="PTHR43584">
    <property type="entry name" value="NUCLEOTIDYL TRANSFERASE"/>
    <property type="match status" value="1"/>
</dbReference>
<dbReference type="GO" id="GO:0016779">
    <property type="term" value="F:nucleotidyltransferase activity"/>
    <property type="evidence" value="ECO:0007669"/>
    <property type="project" value="UniProtKB-ARBA"/>
</dbReference>
<dbReference type="OrthoDB" id="9784832at2"/>
<name>A0A1I3JB31_9SPHI</name>
<keyword evidence="2" id="KW-0012">Acyltransferase</keyword>
<dbReference type="InterPro" id="IPR050065">
    <property type="entry name" value="GlmU-like"/>
</dbReference>
<evidence type="ECO:0000256" key="2">
    <source>
        <dbReference type="ARBA" id="ARBA00023315"/>
    </source>
</evidence>
<gene>
    <name evidence="3" type="ORF">SAMN05444682_104379</name>
</gene>
<sequence length="400" mass="44600">MHIVLFDKADWRMGLYPLSLTRPVSDLRVGILTIAEKWGKWLDASYSFLTEDYLAEKYPLGDLSGDVWVIRGNCCPNSRLFDAIMALQVGQMLMSGAEFIAFRGEAESLFPWHPSVVQKYSPVAYEHSVVMINHPEDLFLNNGQQIGVDFDLLTRGRSSASLSSSNRFLGEQIFAEEGAQAEFATFNSTKGPIYLGKNSEVWEGSHIRGAFALGDHSQVKMGAKIYSNVTVGPYSRVGGELNTCVIWGRSAKGHDGYLGSAVMGEWCNWGADTNNSNLKNNYKSIRLYDYRNSGYRDSGLQFCGAIMADHVRCAVNTTFNTGTVVGVGANVFGAGMPPTYVPDFSWAGPDGFSTYRLDKFFETASLVYERRNLEFNETERKLLTAVFELTRKHRNQVYIS</sequence>
<dbReference type="Gene3D" id="2.160.10.10">
    <property type="entry name" value="Hexapeptide repeat proteins"/>
    <property type="match status" value="1"/>
</dbReference>
<dbReference type="STRING" id="1477437.SAMN05444682_104379"/>
<dbReference type="EMBL" id="FOQO01000004">
    <property type="protein sequence ID" value="SFI57336.1"/>
    <property type="molecule type" value="Genomic_DNA"/>
</dbReference>
<dbReference type="PANTHER" id="PTHR43584:SF8">
    <property type="entry name" value="N-ACETYLMURAMATE ALPHA-1-PHOSPHATE URIDYLYLTRANSFERASE"/>
    <property type="match status" value="1"/>
</dbReference>
<evidence type="ECO:0000256" key="1">
    <source>
        <dbReference type="ARBA" id="ARBA00022679"/>
    </source>
</evidence>
<keyword evidence="1 3" id="KW-0808">Transferase</keyword>
<dbReference type="RefSeq" id="WP_090626615.1">
    <property type="nucleotide sequence ID" value="NZ_FOQO01000004.1"/>
</dbReference>
<dbReference type="AlphaFoldDB" id="A0A1I3JB31"/>
<dbReference type="InterPro" id="IPR011004">
    <property type="entry name" value="Trimer_LpxA-like_sf"/>
</dbReference>
<dbReference type="Proteomes" id="UP000198670">
    <property type="component" value="Unassembled WGS sequence"/>
</dbReference>
<protein>
    <submittedName>
        <fullName evidence="3">UDP-N-acetylglucosamine diphosphorylase/glucosamine-1-phosphate N-acetyltransferase</fullName>
    </submittedName>
</protein>
<keyword evidence="4" id="KW-1185">Reference proteome</keyword>
<accession>A0A1I3JB31</accession>